<accession>A0ABQ5DA23</accession>
<protein>
    <recommendedName>
        <fullName evidence="3">CCHC-type domain-containing protein</fullName>
    </recommendedName>
</protein>
<reference evidence="1" key="1">
    <citation type="journal article" date="2022" name="Int. J. Mol. Sci.">
        <title>Draft Genome of Tanacetum Coccineum: Genomic Comparison of Closely Related Tanacetum-Family Plants.</title>
        <authorList>
            <person name="Yamashiro T."/>
            <person name="Shiraishi A."/>
            <person name="Nakayama K."/>
            <person name="Satake H."/>
        </authorList>
    </citation>
    <scope>NUCLEOTIDE SEQUENCE</scope>
</reference>
<evidence type="ECO:0000313" key="2">
    <source>
        <dbReference type="Proteomes" id="UP001151760"/>
    </source>
</evidence>
<evidence type="ECO:0000313" key="1">
    <source>
        <dbReference type="EMBL" id="GJT33974.1"/>
    </source>
</evidence>
<gene>
    <name evidence="1" type="ORF">Tco_0924393</name>
</gene>
<organism evidence="1 2">
    <name type="scientific">Tanacetum coccineum</name>
    <dbReference type="NCBI Taxonomy" id="301880"/>
    <lineage>
        <taxon>Eukaryota</taxon>
        <taxon>Viridiplantae</taxon>
        <taxon>Streptophyta</taxon>
        <taxon>Embryophyta</taxon>
        <taxon>Tracheophyta</taxon>
        <taxon>Spermatophyta</taxon>
        <taxon>Magnoliopsida</taxon>
        <taxon>eudicotyledons</taxon>
        <taxon>Gunneridae</taxon>
        <taxon>Pentapetalae</taxon>
        <taxon>asterids</taxon>
        <taxon>campanulids</taxon>
        <taxon>Asterales</taxon>
        <taxon>Asteraceae</taxon>
        <taxon>Asteroideae</taxon>
        <taxon>Anthemideae</taxon>
        <taxon>Anthemidinae</taxon>
        <taxon>Tanacetum</taxon>
    </lineage>
</organism>
<dbReference type="EMBL" id="BQNB010014923">
    <property type="protein sequence ID" value="GJT33974.1"/>
    <property type="molecule type" value="Genomic_DNA"/>
</dbReference>
<proteinExistence type="predicted"/>
<keyword evidence="2" id="KW-1185">Reference proteome</keyword>
<reference evidence="1" key="2">
    <citation type="submission" date="2022-01" db="EMBL/GenBank/DDBJ databases">
        <authorList>
            <person name="Yamashiro T."/>
            <person name="Shiraishi A."/>
            <person name="Satake H."/>
            <person name="Nakayama K."/>
        </authorList>
    </citation>
    <scope>NUCLEOTIDE SEQUENCE</scope>
</reference>
<dbReference type="Proteomes" id="UP001151760">
    <property type="component" value="Unassembled WGS sequence"/>
</dbReference>
<sequence>MASHRSKSLYAIKECSTCGRLYTRECCSIGNLEDKILVPVPDSSPRCARCGTPVDGPSCRGCAFLRKEFEEDLITYCVKNGIFQDFQDTSESSDDNTNVVNALREPCVVNQDPGEKTSQGPPQIDQNCCYECGDSLDGIFCRQCICKSCGKGAHFGYNCPPKDPIISKQEPCTQTINEIPQTLPSLDPSCFSLPHVSKPNLVDDPPNVFNLPPHTLPIVHPTCNYENENSFIYNSKPHSSNDFPSIFAYPPQLQFETYLCELCGNDAHYGYDCSPQFPFVYEQEPYYNQNFNNYFPQNSQSYSQQYLCCANCGGPHETFQCQPMNEDYCEQNSCYYPNSSGFDHPQPPQDSVDHQGILQVLNKMEEKLEEIIRDRRKKIEDMSIEEMMHEQQLVDREIKEIINDLGYKRFRGEEIDEVYERDCEIRIRKLKQDFNIWGSEVRKKEKAYEEEKYAAACRYMLSVTCDDEDDYIPLAITTDLPIEEPDNSLNMGDEHLDTIPATESDEVIKSSVENLVPIPSEFEGISDDTCDVPNCDDNCVNVESDFVESLINLDTSIVYSSKINPILEEFAGELAHIAPIPPGIVEDDFDSNDDTSSDDDYFEDTSSIGECSTTTHANYSLPEYESFHFDNLSLPHPPPEPPDIEILKPEINNFDVLYNNESFEPRGDENVVPNVEEDNSFTFVICTFLPFITYPEVSPLSSFTGSEDTIFDPGIFA</sequence>
<evidence type="ECO:0008006" key="3">
    <source>
        <dbReference type="Google" id="ProtNLM"/>
    </source>
</evidence>
<comment type="caution">
    <text evidence="1">The sequence shown here is derived from an EMBL/GenBank/DDBJ whole genome shotgun (WGS) entry which is preliminary data.</text>
</comment>
<name>A0ABQ5DA23_9ASTR</name>